<dbReference type="PATRIC" id="fig|758793.3.peg.4369"/>
<dbReference type="AlphaFoldDB" id="R4WNK5"/>
<evidence type="ECO:0000256" key="10">
    <source>
        <dbReference type="ARBA" id="ARBA00023237"/>
    </source>
</evidence>
<dbReference type="InterPro" id="IPR033900">
    <property type="entry name" value="Gram_neg_porin_domain"/>
</dbReference>
<feature type="signal peptide" evidence="11">
    <location>
        <begin position="1"/>
        <end position="30"/>
    </location>
</feature>
<evidence type="ECO:0000256" key="1">
    <source>
        <dbReference type="ARBA" id="ARBA00004571"/>
    </source>
</evidence>
<keyword evidence="8" id="KW-0626">Porin</keyword>
<evidence type="ECO:0000256" key="5">
    <source>
        <dbReference type="ARBA" id="ARBA00022692"/>
    </source>
</evidence>
<evidence type="ECO:0000256" key="2">
    <source>
        <dbReference type="ARBA" id="ARBA00011233"/>
    </source>
</evidence>
<evidence type="ECO:0000313" key="13">
    <source>
        <dbReference type="EMBL" id="BAN26124.1"/>
    </source>
</evidence>
<feature type="domain" description="Porin" evidence="12">
    <location>
        <begin position="19"/>
        <end position="349"/>
    </location>
</feature>
<dbReference type="RefSeq" id="WP_016346835.1">
    <property type="nucleotide sequence ID" value="NC_021288.1"/>
</dbReference>
<dbReference type="GO" id="GO:0009279">
    <property type="term" value="C:cell outer membrane"/>
    <property type="evidence" value="ECO:0007669"/>
    <property type="project" value="UniProtKB-SubCell"/>
</dbReference>
<keyword evidence="5" id="KW-0812">Transmembrane</keyword>
<dbReference type="InterPro" id="IPR023614">
    <property type="entry name" value="Porin_dom_sf"/>
</dbReference>
<evidence type="ECO:0000256" key="7">
    <source>
        <dbReference type="ARBA" id="ARBA00023065"/>
    </source>
</evidence>
<dbReference type="Gene3D" id="2.40.160.10">
    <property type="entry name" value="Porin"/>
    <property type="match status" value="1"/>
</dbReference>
<feature type="chain" id="PRO_5004381445" evidence="11">
    <location>
        <begin position="31"/>
        <end position="397"/>
    </location>
</feature>
<evidence type="ECO:0000256" key="11">
    <source>
        <dbReference type="SAM" id="SignalP"/>
    </source>
</evidence>
<evidence type="ECO:0000259" key="12">
    <source>
        <dbReference type="Pfam" id="PF13609"/>
    </source>
</evidence>
<dbReference type="CDD" id="cd00342">
    <property type="entry name" value="gram_neg_porins"/>
    <property type="match status" value="1"/>
</dbReference>
<keyword evidence="4" id="KW-1134">Transmembrane beta strand</keyword>
<evidence type="ECO:0000313" key="14">
    <source>
        <dbReference type="Proteomes" id="UP000013966"/>
    </source>
</evidence>
<dbReference type="GO" id="GO:0015288">
    <property type="term" value="F:porin activity"/>
    <property type="evidence" value="ECO:0007669"/>
    <property type="project" value="UniProtKB-KW"/>
</dbReference>
<dbReference type="GO" id="GO:0006811">
    <property type="term" value="P:monoatomic ion transport"/>
    <property type="evidence" value="ECO:0007669"/>
    <property type="project" value="UniProtKB-KW"/>
</dbReference>
<name>R4WNK5_9BURK</name>
<dbReference type="Proteomes" id="UP000013966">
    <property type="component" value="Chromosome 3"/>
</dbReference>
<dbReference type="STRING" id="758793.BRPE64_CCDS00410"/>
<dbReference type="KEGG" id="buo:BRPE64_CCDS00410"/>
<dbReference type="SUPFAM" id="SSF56935">
    <property type="entry name" value="Porins"/>
    <property type="match status" value="1"/>
</dbReference>
<organism evidence="13 14">
    <name type="scientific">Caballeronia insecticola</name>
    <dbReference type="NCBI Taxonomy" id="758793"/>
    <lineage>
        <taxon>Bacteria</taxon>
        <taxon>Pseudomonadati</taxon>
        <taxon>Pseudomonadota</taxon>
        <taxon>Betaproteobacteria</taxon>
        <taxon>Burkholderiales</taxon>
        <taxon>Burkholderiaceae</taxon>
        <taxon>Caballeronia</taxon>
    </lineage>
</organism>
<dbReference type="PANTHER" id="PTHR34501">
    <property type="entry name" value="PROTEIN YDDL-RELATED"/>
    <property type="match status" value="1"/>
</dbReference>
<gene>
    <name evidence="13" type="ORF">BRPE64_CCDS00410</name>
</gene>
<accession>R4WNK5</accession>
<evidence type="ECO:0000256" key="4">
    <source>
        <dbReference type="ARBA" id="ARBA00022452"/>
    </source>
</evidence>
<evidence type="ECO:0000256" key="6">
    <source>
        <dbReference type="ARBA" id="ARBA00022729"/>
    </source>
</evidence>
<keyword evidence="3" id="KW-0813">Transport</keyword>
<reference evidence="13 14" key="2">
    <citation type="journal article" date="2018" name="Int. J. Syst. Evol. Microbiol.">
        <title>Burkholderia insecticola sp. nov., a gut symbiotic bacterium of the bean bug Riptortus pedestris.</title>
        <authorList>
            <person name="Takeshita K."/>
            <person name="Tamaki H."/>
            <person name="Ohbayashi T."/>
            <person name="Meng X.-Y."/>
            <person name="Sone T."/>
            <person name="Mitani Y."/>
            <person name="Peeters C."/>
            <person name="Kikuchi Y."/>
            <person name="Vandamme P."/>
        </authorList>
    </citation>
    <scope>NUCLEOTIDE SEQUENCE [LARGE SCALE GENOMIC DNA]</scope>
    <source>
        <strain evidence="13">RPE64</strain>
    </source>
</reference>
<keyword evidence="10" id="KW-0998">Cell outer membrane</keyword>
<dbReference type="HOGENOM" id="CLU_038238_0_0_4"/>
<keyword evidence="7" id="KW-0406">Ion transport</keyword>
<dbReference type="Pfam" id="PF13609">
    <property type="entry name" value="Porin_4"/>
    <property type="match status" value="1"/>
</dbReference>
<keyword evidence="9" id="KW-0472">Membrane</keyword>
<dbReference type="OrthoDB" id="8982743at2"/>
<comment type="subcellular location">
    <subcellularLocation>
        <location evidence="1">Cell outer membrane</location>
        <topology evidence="1">Multi-pass membrane protein</topology>
    </subcellularLocation>
</comment>
<dbReference type="EMBL" id="AP013060">
    <property type="protein sequence ID" value="BAN26124.1"/>
    <property type="molecule type" value="Genomic_DNA"/>
</dbReference>
<evidence type="ECO:0000256" key="3">
    <source>
        <dbReference type="ARBA" id="ARBA00022448"/>
    </source>
</evidence>
<proteinExistence type="predicted"/>
<dbReference type="PRINTS" id="PR00184">
    <property type="entry name" value="NEISSPPORIN"/>
</dbReference>
<evidence type="ECO:0000256" key="9">
    <source>
        <dbReference type="ARBA" id="ARBA00023136"/>
    </source>
</evidence>
<dbReference type="InterPro" id="IPR002299">
    <property type="entry name" value="Porin_Neis"/>
</dbReference>
<dbReference type="InterPro" id="IPR050298">
    <property type="entry name" value="Gram-neg_bact_OMP"/>
</dbReference>
<comment type="subunit">
    <text evidence="2">Homotrimer.</text>
</comment>
<keyword evidence="6 11" id="KW-0732">Signal</keyword>
<dbReference type="GO" id="GO:0046930">
    <property type="term" value="C:pore complex"/>
    <property type="evidence" value="ECO:0007669"/>
    <property type="project" value="UniProtKB-KW"/>
</dbReference>
<protein>
    <submittedName>
        <fullName evidence="13">Porin Gram-negative type</fullName>
    </submittedName>
</protein>
<dbReference type="PANTHER" id="PTHR34501:SF9">
    <property type="entry name" value="MAJOR OUTER MEMBRANE PROTEIN P.IA"/>
    <property type="match status" value="1"/>
</dbReference>
<sequence length="397" mass="41371">MKSLNRAQTRVGVLTSFSVAAATFCGTAWAQSSVTLYGVVDNAFAYVSNQRGHSNVYMSQGNLQASKFGLLGAEDLGGGTKAIFRLESGFNSLTGAQSSAGVMFNRQAYTGLSNDRYGTITLGRQYTPYFNMVGSLGPTGVLTGATGAHPGDIDALDTTLRFNNSITYASPVIAGLAFSAQYGLGGTPGSIRSGSQFSAALRYDAKPVAIAAGYVKLKDIQTSPALGTFAINSPVNNGYVSAESAQLIAAAARYTYNDLMLGLNYSNVQYAPGALSRFADEAVFNSYGAIATYRLTPAVNVAAGYSYTRASKANGITDPAQYHQVSFEETYSLSTRTTFYALQAYQRARGKSLVAPGSAAGGGSIANAVAVVGDSQNTSPSSGPSQFVAMVGIRHAF</sequence>
<evidence type="ECO:0000256" key="8">
    <source>
        <dbReference type="ARBA" id="ARBA00023114"/>
    </source>
</evidence>
<keyword evidence="14" id="KW-1185">Reference proteome</keyword>
<reference evidence="13 14" key="1">
    <citation type="journal article" date="2013" name="Genome Announc.">
        <title>Complete Genome Sequence of Burkholderia sp. Strain RPE64, Bacterial Symbiont of the Bean Bug Riptortus pedestris.</title>
        <authorList>
            <person name="Shibata T.F."/>
            <person name="Maeda T."/>
            <person name="Nikoh N."/>
            <person name="Yamaguchi K."/>
            <person name="Oshima K."/>
            <person name="Hattori M."/>
            <person name="Nishiyama T."/>
            <person name="Hasebe M."/>
            <person name="Fukatsu T."/>
            <person name="Kikuchi Y."/>
            <person name="Shigenobu S."/>
        </authorList>
    </citation>
    <scope>NUCLEOTIDE SEQUENCE [LARGE SCALE GENOMIC DNA]</scope>
</reference>